<dbReference type="InterPro" id="IPR050147">
    <property type="entry name" value="Ser/Thr_Dehydratase"/>
</dbReference>
<dbReference type="UniPathway" id="UPA00047">
    <property type="reaction ID" value="UER00054"/>
</dbReference>
<reference evidence="12 13" key="1">
    <citation type="submission" date="2020-01" db="EMBL/GenBank/DDBJ databases">
        <title>Ponticoccus aerotolerans gen. nov., sp. nov., an anaerobic bacterium and proposal of Ponticoccusceae fam. nov., Ponticoccusles ord. nov. and Ponticoccuse classis nov. in the phylum Kiritimatiellaeota.</title>
        <authorList>
            <person name="Zhou L.Y."/>
            <person name="Du Z.J."/>
        </authorList>
    </citation>
    <scope>NUCLEOTIDE SEQUENCE [LARGE SCALE GENOMIC DNA]</scope>
    <source>
        <strain evidence="12 13">S-5007</strain>
    </source>
</reference>
<dbReference type="Pfam" id="PF00585">
    <property type="entry name" value="Thr_dehydrat_C"/>
    <property type="match status" value="1"/>
</dbReference>
<evidence type="ECO:0000256" key="2">
    <source>
        <dbReference type="ARBA" id="ARBA00001933"/>
    </source>
</evidence>
<dbReference type="InterPro" id="IPR045865">
    <property type="entry name" value="ACT-like_dom_sf"/>
</dbReference>
<gene>
    <name evidence="12" type="ORF">GT409_15130</name>
</gene>
<proteinExistence type="inferred from homology"/>
<feature type="domain" description="ACT-like" evidence="11">
    <location>
        <begin position="427"/>
        <end position="499"/>
    </location>
</feature>
<dbReference type="PANTHER" id="PTHR48078">
    <property type="entry name" value="THREONINE DEHYDRATASE, MITOCHONDRIAL-RELATED"/>
    <property type="match status" value="1"/>
</dbReference>
<evidence type="ECO:0000313" key="12">
    <source>
        <dbReference type="EMBL" id="QHI70715.1"/>
    </source>
</evidence>
<keyword evidence="9" id="KW-0456">Lyase</keyword>
<dbReference type="GO" id="GO:0004794">
    <property type="term" value="F:threonine deaminase activity"/>
    <property type="evidence" value="ECO:0007669"/>
    <property type="project" value="UniProtKB-EC"/>
</dbReference>
<dbReference type="GO" id="GO:0009097">
    <property type="term" value="P:isoleucine biosynthetic process"/>
    <property type="evidence" value="ECO:0007669"/>
    <property type="project" value="UniProtKB-UniPathway"/>
</dbReference>
<dbReference type="Pfam" id="PF00291">
    <property type="entry name" value="PALP"/>
    <property type="match status" value="1"/>
</dbReference>
<evidence type="ECO:0000256" key="7">
    <source>
        <dbReference type="ARBA" id="ARBA00022624"/>
    </source>
</evidence>
<keyword evidence="6" id="KW-0028">Amino-acid biosynthesis</keyword>
<dbReference type="RefSeq" id="WP_160629887.1">
    <property type="nucleotide sequence ID" value="NZ_CP047593.1"/>
</dbReference>
<evidence type="ECO:0000256" key="3">
    <source>
        <dbReference type="ARBA" id="ARBA00004810"/>
    </source>
</evidence>
<dbReference type="Gene3D" id="3.40.50.1100">
    <property type="match status" value="2"/>
</dbReference>
<dbReference type="CDD" id="cd01562">
    <property type="entry name" value="Thr-dehyd"/>
    <property type="match status" value="1"/>
</dbReference>
<dbReference type="KEGG" id="taer:GT409_15130"/>
<dbReference type="Proteomes" id="UP000464954">
    <property type="component" value="Chromosome"/>
</dbReference>
<keyword evidence="7" id="KW-0412">Isoleucine biosynthesis</keyword>
<organism evidence="12 13">
    <name type="scientific">Tichowtungia aerotolerans</name>
    <dbReference type="NCBI Taxonomy" id="2697043"/>
    <lineage>
        <taxon>Bacteria</taxon>
        <taxon>Pseudomonadati</taxon>
        <taxon>Kiritimatiellota</taxon>
        <taxon>Tichowtungiia</taxon>
        <taxon>Tichowtungiales</taxon>
        <taxon>Tichowtungiaceae</taxon>
        <taxon>Tichowtungia</taxon>
    </lineage>
</organism>
<keyword evidence="10" id="KW-0100">Branched-chain amino acid biosynthesis</keyword>
<dbReference type="FunFam" id="3.40.50.1100:FF:000005">
    <property type="entry name" value="Threonine dehydratase catabolic"/>
    <property type="match status" value="1"/>
</dbReference>
<dbReference type="Gene3D" id="3.40.1020.10">
    <property type="entry name" value="Biosynthetic Threonine Deaminase, Domain 3"/>
    <property type="match status" value="1"/>
</dbReference>
<dbReference type="EMBL" id="CP047593">
    <property type="protein sequence ID" value="QHI70715.1"/>
    <property type="molecule type" value="Genomic_DNA"/>
</dbReference>
<name>A0A6P1MI41_9BACT</name>
<dbReference type="InterPro" id="IPR038110">
    <property type="entry name" value="TD_ACT-like_sf"/>
</dbReference>
<evidence type="ECO:0000256" key="9">
    <source>
        <dbReference type="ARBA" id="ARBA00023239"/>
    </source>
</evidence>
<dbReference type="EC" id="4.3.1.19" evidence="5"/>
<dbReference type="InterPro" id="IPR001926">
    <property type="entry name" value="TrpB-like_PALP"/>
</dbReference>
<comment type="similarity">
    <text evidence="4">Belongs to the serine/threonine dehydratase family.</text>
</comment>
<dbReference type="GO" id="GO:0003941">
    <property type="term" value="F:L-serine ammonia-lyase activity"/>
    <property type="evidence" value="ECO:0007669"/>
    <property type="project" value="TreeGrafter"/>
</dbReference>
<keyword evidence="13" id="KW-1185">Reference proteome</keyword>
<evidence type="ECO:0000256" key="5">
    <source>
        <dbReference type="ARBA" id="ARBA00012096"/>
    </source>
</evidence>
<evidence type="ECO:0000259" key="11">
    <source>
        <dbReference type="PROSITE" id="PS51672"/>
    </source>
</evidence>
<sequence>MKTVDQLFEEILRARTRVYRAGAPTPLQPMRLPEAGACEVFIKREDLGPINAYKWRGAYNAVAAYHQQTGCETVVAASAGNHAQGVARAARLLGIQAKIFMPLAAPLLKQEAVRQHGGDHVEIILTGDTYNEADQAARSFAEEHDLTYIHPFDDLYTMAGQATIADEIMLSGTVPDVVFLQIGGGGMAGAVSCWLKKHWPDIRIIGVEAAEQASMKASIEAGYPVTLDSVDTFCDGTAVTRPGDLTYSVCRETIDEFITVTNDEVSAAIQRMWESLRVIPETSGAIGLAGLIQYTADHRADIKDKKLLCICSGANMDFSKLAQISRAAAIGTHHRRYIRFHLNEESGSMLSLLDRYFIDIAVGEFLYGKVDKTNAWPIIAVEGETERLNRFEQELSDGGIQFENVTHAADVRYRIINYNPALFKNPLLLHIEFPERKGALRDFMRRVSGLANVCYFNYAYSGEAIGHTLMGFEFETPAARDNFLTAVGETRVSIRPVDQTTAERILQHTS</sequence>
<comment type="catalytic activity">
    <reaction evidence="1">
        <text>L-threonine = 2-oxobutanoate + NH4(+)</text>
        <dbReference type="Rhea" id="RHEA:22108"/>
        <dbReference type="ChEBI" id="CHEBI:16763"/>
        <dbReference type="ChEBI" id="CHEBI:28938"/>
        <dbReference type="ChEBI" id="CHEBI:57926"/>
        <dbReference type="EC" id="4.3.1.19"/>
    </reaction>
</comment>
<accession>A0A6P1MI41</accession>
<dbReference type="SUPFAM" id="SSF53686">
    <property type="entry name" value="Tryptophan synthase beta subunit-like PLP-dependent enzymes"/>
    <property type="match status" value="1"/>
</dbReference>
<evidence type="ECO:0000256" key="6">
    <source>
        <dbReference type="ARBA" id="ARBA00022605"/>
    </source>
</evidence>
<dbReference type="AlphaFoldDB" id="A0A6P1MI41"/>
<dbReference type="PANTHER" id="PTHR48078:SF11">
    <property type="entry name" value="THREONINE DEHYDRATASE, MITOCHONDRIAL"/>
    <property type="match status" value="1"/>
</dbReference>
<dbReference type="GO" id="GO:0006567">
    <property type="term" value="P:L-threonine catabolic process"/>
    <property type="evidence" value="ECO:0007669"/>
    <property type="project" value="TreeGrafter"/>
</dbReference>
<dbReference type="PROSITE" id="PS51672">
    <property type="entry name" value="ACT_LIKE"/>
    <property type="match status" value="1"/>
</dbReference>
<dbReference type="GO" id="GO:0006565">
    <property type="term" value="P:L-serine catabolic process"/>
    <property type="evidence" value="ECO:0007669"/>
    <property type="project" value="TreeGrafter"/>
</dbReference>
<keyword evidence="8" id="KW-0663">Pyridoxal phosphate</keyword>
<evidence type="ECO:0000256" key="4">
    <source>
        <dbReference type="ARBA" id="ARBA00010869"/>
    </source>
</evidence>
<dbReference type="SUPFAM" id="SSF55021">
    <property type="entry name" value="ACT-like"/>
    <property type="match status" value="1"/>
</dbReference>
<protein>
    <recommendedName>
        <fullName evidence="5">threonine ammonia-lyase</fullName>
        <ecNumber evidence="5">4.3.1.19</ecNumber>
    </recommendedName>
</protein>
<comment type="pathway">
    <text evidence="3">Amino-acid biosynthesis; L-isoleucine biosynthesis; 2-oxobutanoate from L-threonine: step 1/1.</text>
</comment>
<evidence type="ECO:0000256" key="10">
    <source>
        <dbReference type="ARBA" id="ARBA00023304"/>
    </source>
</evidence>
<evidence type="ECO:0000256" key="8">
    <source>
        <dbReference type="ARBA" id="ARBA00022898"/>
    </source>
</evidence>
<dbReference type="InterPro" id="IPR001721">
    <property type="entry name" value="TD_ACT-like"/>
</dbReference>
<comment type="cofactor">
    <cofactor evidence="2">
        <name>pyridoxal 5'-phosphate</name>
        <dbReference type="ChEBI" id="CHEBI:597326"/>
    </cofactor>
</comment>
<evidence type="ECO:0000256" key="1">
    <source>
        <dbReference type="ARBA" id="ARBA00001274"/>
    </source>
</evidence>
<evidence type="ECO:0000313" key="13">
    <source>
        <dbReference type="Proteomes" id="UP000464954"/>
    </source>
</evidence>
<dbReference type="InterPro" id="IPR036052">
    <property type="entry name" value="TrpB-like_PALP_sf"/>
</dbReference>